<dbReference type="EMBL" id="JBBPDW010000028">
    <property type="protein sequence ID" value="KAK7539130.1"/>
    <property type="molecule type" value="Genomic_DNA"/>
</dbReference>
<evidence type="ECO:0000256" key="1">
    <source>
        <dbReference type="SAM" id="MobiDB-lite"/>
    </source>
</evidence>
<proteinExistence type="predicted"/>
<feature type="compositionally biased region" description="Polar residues" evidence="1">
    <location>
        <begin position="50"/>
        <end position="61"/>
    </location>
</feature>
<keyword evidence="3" id="KW-1185">Reference proteome</keyword>
<reference evidence="2 3" key="1">
    <citation type="submission" date="2024-04" db="EMBL/GenBank/DDBJ databases">
        <title>Phyllosticta paracitricarpa is synonymous to the EU quarantine fungus P. citricarpa based on phylogenomic analyses.</title>
        <authorList>
            <consortium name="Lawrence Berkeley National Laboratory"/>
            <person name="Van Ingen-Buijs V.A."/>
            <person name="Van Westerhoven A.C."/>
            <person name="Haridas S."/>
            <person name="Skiadas P."/>
            <person name="Martin F."/>
            <person name="Groenewald J.Z."/>
            <person name="Crous P.W."/>
            <person name="Seidl M.F."/>
        </authorList>
    </citation>
    <scope>NUCLEOTIDE SEQUENCE [LARGE SCALE GENOMIC DNA]</scope>
    <source>
        <strain evidence="2 3">CBS 122670</strain>
    </source>
</reference>
<gene>
    <name evidence="2" type="ORF">IWX46DRAFT_202161</name>
</gene>
<feature type="region of interest" description="Disordered" evidence="1">
    <location>
        <begin position="34"/>
        <end position="61"/>
    </location>
</feature>
<evidence type="ECO:0000313" key="3">
    <source>
        <dbReference type="Proteomes" id="UP001365128"/>
    </source>
</evidence>
<accession>A0ABR1LYH2</accession>
<evidence type="ECO:0000313" key="2">
    <source>
        <dbReference type="EMBL" id="KAK7539130.1"/>
    </source>
</evidence>
<sequence length="267" mass="31351">MASEENFDSEDFLRSMAPGLARIGRPEIIDQKLQRASTPGFVSPERFRTPTPSDQATPPTFNSEKVRRQYLALERDSRKTLEQQGCPPCCPSNIEYPYKGRLGQYEGIVTWWKSKSNCVLYAQLGDWERFCEWRATVRPKRFNEMELHVYVNILRERRERFGLEGEIDLEPTIYDQSQLQNWVEFQDYHHRLLANLEKTNGHGDAIERRKILLQWIEEQRKVMVAQEQEAKAQAQPTTQDKAWVDYAISHLVRDGKYVTMTPFSFSQ</sequence>
<organism evidence="2 3">
    <name type="scientific">Phyllosticta citricarpa</name>
    <dbReference type="NCBI Taxonomy" id="55181"/>
    <lineage>
        <taxon>Eukaryota</taxon>
        <taxon>Fungi</taxon>
        <taxon>Dikarya</taxon>
        <taxon>Ascomycota</taxon>
        <taxon>Pezizomycotina</taxon>
        <taxon>Dothideomycetes</taxon>
        <taxon>Dothideomycetes incertae sedis</taxon>
        <taxon>Botryosphaeriales</taxon>
        <taxon>Phyllostictaceae</taxon>
        <taxon>Phyllosticta</taxon>
    </lineage>
</organism>
<protein>
    <submittedName>
        <fullName evidence="2">Uncharacterized protein</fullName>
    </submittedName>
</protein>
<comment type="caution">
    <text evidence="2">The sequence shown here is derived from an EMBL/GenBank/DDBJ whole genome shotgun (WGS) entry which is preliminary data.</text>
</comment>
<dbReference type="Proteomes" id="UP001365128">
    <property type="component" value="Unassembled WGS sequence"/>
</dbReference>
<name>A0ABR1LYH2_9PEZI</name>